<accession>A0ABY8G1P4</accession>
<dbReference type="PROSITE" id="PS51077">
    <property type="entry name" value="HTH_ICLR"/>
    <property type="match status" value="1"/>
</dbReference>
<feature type="domain" description="IclR-ED" evidence="5">
    <location>
        <begin position="71"/>
        <end position="262"/>
    </location>
</feature>
<dbReference type="RefSeq" id="WP_278012881.1">
    <property type="nucleotide sequence ID" value="NZ_CP121208.1"/>
</dbReference>
<keyword evidence="3" id="KW-0804">Transcription</keyword>
<dbReference type="PANTHER" id="PTHR30136:SF35">
    <property type="entry name" value="HTH-TYPE TRANSCRIPTIONAL REGULATOR RV1719"/>
    <property type="match status" value="1"/>
</dbReference>
<proteinExistence type="predicted"/>
<keyword evidence="7" id="KW-1185">Reference proteome</keyword>
<dbReference type="PROSITE" id="PS51078">
    <property type="entry name" value="ICLR_ED"/>
    <property type="match status" value="1"/>
</dbReference>
<dbReference type="SUPFAM" id="SSF46785">
    <property type="entry name" value="Winged helix' DNA-binding domain"/>
    <property type="match status" value="1"/>
</dbReference>
<dbReference type="InterPro" id="IPR036388">
    <property type="entry name" value="WH-like_DNA-bd_sf"/>
</dbReference>
<dbReference type="Pfam" id="PF09339">
    <property type="entry name" value="HTH_IclR"/>
    <property type="match status" value="1"/>
</dbReference>
<dbReference type="Gene3D" id="3.30.450.40">
    <property type="match status" value="1"/>
</dbReference>
<sequence length="262" mass="28536">MQNSEERSTAPAPIAAIDRALSVLTVLAEAGTKGISLAELSQLVGSNKSTIYRVLHTMKLRGFATQNSENGNYSLGASALSAMHHFPRDVSTRRDLQPVLAALSRSSHELIHLGMLCGDQIRYIEKIEPDRAITVRSKIGQTAYAYTTALGRAILAGQDINETLLGAFIPEEIENRLALLHHFTAEVDRAKHIGWSREIQENEADVACVGFPISRPDGEIVAISVTAPAARMSLEQMDEIAASSFQIIDAYLPEGYQRVLAL</sequence>
<evidence type="ECO:0000256" key="1">
    <source>
        <dbReference type="ARBA" id="ARBA00023015"/>
    </source>
</evidence>
<feature type="domain" description="HTH iclR-type" evidence="4">
    <location>
        <begin position="14"/>
        <end position="77"/>
    </location>
</feature>
<gene>
    <name evidence="6" type="ORF">P7079_00450</name>
</gene>
<dbReference type="EMBL" id="CP121208">
    <property type="protein sequence ID" value="WFM83486.1"/>
    <property type="molecule type" value="Genomic_DNA"/>
</dbReference>
<organism evidence="6 7">
    <name type="scientific">Arcanobacterium canis</name>
    <dbReference type="NCBI Taxonomy" id="999183"/>
    <lineage>
        <taxon>Bacteria</taxon>
        <taxon>Bacillati</taxon>
        <taxon>Actinomycetota</taxon>
        <taxon>Actinomycetes</taxon>
        <taxon>Actinomycetales</taxon>
        <taxon>Actinomycetaceae</taxon>
        <taxon>Arcanobacterium</taxon>
    </lineage>
</organism>
<keyword evidence="1" id="KW-0805">Transcription regulation</keyword>
<dbReference type="PANTHER" id="PTHR30136">
    <property type="entry name" value="HELIX-TURN-HELIX TRANSCRIPTIONAL REGULATOR, ICLR FAMILY"/>
    <property type="match status" value="1"/>
</dbReference>
<evidence type="ECO:0000313" key="6">
    <source>
        <dbReference type="EMBL" id="WFM83486.1"/>
    </source>
</evidence>
<dbReference type="InterPro" id="IPR050707">
    <property type="entry name" value="HTH_MetabolicPath_Reg"/>
</dbReference>
<reference evidence="6 7" key="1">
    <citation type="submission" date="2023-03" db="EMBL/GenBank/DDBJ databases">
        <title>Complete genome of Arcanobacterium canis strain DSM 25104 isolated in 2010 from a canine otitis externa in Germany.</title>
        <authorList>
            <person name="Borowiak M."/>
            <person name="Kreitlow A."/>
            <person name="Malorny B."/>
            <person name="Laemmler C."/>
            <person name="Prenger-Berninghoff E."/>
            <person name="Ploetz M."/>
            <person name="Abdulmawjood A."/>
        </authorList>
    </citation>
    <scope>NUCLEOTIDE SEQUENCE [LARGE SCALE GENOMIC DNA]</scope>
    <source>
        <strain evidence="6 7">DSM 25104</strain>
    </source>
</reference>
<evidence type="ECO:0000259" key="5">
    <source>
        <dbReference type="PROSITE" id="PS51078"/>
    </source>
</evidence>
<dbReference type="Proteomes" id="UP001215216">
    <property type="component" value="Chromosome"/>
</dbReference>
<dbReference type="InterPro" id="IPR005471">
    <property type="entry name" value="Tscrpt_reg_IclR_N"/>
</dbReference>
<dbReference type="InterPro" id="IPR029016">
    <property type="entry name" value="GAF-like_dom_sf"/>
</dbReference>
<evidence type="ECO:0000259" key="4">
    <source>
        <dbReference type="PROSITE" id="PS51077"/>
    </source>
</evidence>
<dbReference type="InterPro" id="IPR036390">
    <property type="entry name" value="WH_DNA-bd_sf"/>
</dbReference>
<dbReference type="InterPro" id="IPR014757">
    <property type="entry name" value="Tscrpt_reg_IclR_C"/>
</dbReference>
<name>A0ABY8G1P4_9ACTO</name>
<evidence type="ECO:0000256" key="3">
    <source>
        <dbReference type="ARBA" id="ARBA00023163"/>
    </source>
</evidence>
<dbReference type="SUPFAM" id="SSF55781">
    <property type="entry name" value="GAF domain-like"/>
    <property type="match status" value="1"/>
</dbReference>
<evidence type="ECO:0000256" key="2">
    <source>
        <dbReference type="ARBA" id="ARBA00023125"/>
    </source>
</evidence>
<evidence type="ECO:0000313" key="7">
    <source>
        <dbReference type="Proteomes" id="UP001215216"/>
    </source>
</evidence>
<protein>
    <submittedName>
        <fullName evidence="6">IclR family transcriptional regulator</fullName>
    </submittedName>
</protein>
<dbReference type="Gene3D" id="1.10.10.10">
    <property type="entry name" value="Winged helix-like DNA-binding domain superfamily/Winged helix DNA-binding domain"/>
    <property type="match status" value="1"/>
</dbReference>
<dbReference type="Pfam" id="PF01614">
    <property type="entry name" value="IclR_C"/>
    <property type="match status" value="1"/>
</dbReference>
<keyword evidence="2" id="KW-0238">DNA-binding</keyword>
<dbReference type="SMART" id="SM00346">
    <property type="entry name" value="HTH_ICLR"/>
    <property type="match status" value="1"/>
</dbReference>